<proteinExistence type="predicted"/>
<dbReference type="InterPro" id="IPR022061">
    <property type="entry name" value="DUF3617"/>
</dbReference>
<organism evidence="3 4">
    <name type="scientific">Piscinibacterium candidicorallinum</name>
    <dbReference type="NCBI Taxonomy" id="1793872"/>
    <lineage>
        <taxon>Bacteria</taxon>
        <taxon>Pseudomonadati</taxon>
        <taxon>Pseudomonadota</taxon>
        <taxon>Betaproteobacteria</taxon>
        <taxon>Burkholderiales</taxon>
        <taxon>Piscinibacterium</taxon>
    </lineage>
</organism>
<feature type="signal peptide" evidence="2">
    <location>
        <begin position="1"/>
        <end position="26"/>
    </location>
</feature>
<dbReference type="Pfam" id="PF12276">
    <property type="entry name" value="DUF3617"/>
    <property type="match status" value="1"/>
</dbReference>
<feature type="compositionally biased region" description="Polar residues" evidence="1">
    <location>
        <begin position="143"/>
        <end position="158"/>
    </location>
</feature>
<name>A0ABV7H5C5_9BURK</name>
<reference evidence="4" key="1">
    <citation type="journal article" date="2019" name="Int. J. Syst. Evol. Microbiol.">
        <title>The Global Catalogue of Microorganisms (GCM) 10K type strain sequencing project: providing services to taxonomists for standard genome sequencing and annotation.</title>
        <authorList>
            <consortium name="The Broad Institute Genomics Platform"/>
            <consortium name="The Broad Institute Genome Sequencing Center for Infectious Disease"/>
            <person name="Wu L."/>
            <person name="Ma J."/>
        </authorList>
    </citation>
    <scope>NUCLEOTIDE SEQUENCE [LARGE SCALE GENOMIC DNA]</scope>
    <source>
        <strain evidence="4">KCTC 52168</strain>
    </source>
</reference>
<dbReference type="RefSeq" id="WP_377300818.1">
    <property type="nucleotide sequence ID" value="NZ_CP180191.1"/>
</dbReference>
<accession>A0ABV7H5C5</accession>
<protein>
    <submittedName>
        <fullName evidence="3">DUF3617 family protein</fullName>
    </submittedName>
</protein>
<dbReference type="EMBL" id="JBHRTI010000003">
    <property type="protein sequence ID" value="MFC3146532.1"/>
    <property type="molecule type" value="Genomic_DNA"/>
</dbReference>
<feature type="region of interest" description="Disordered" evidence="1">
    <location>
        <begin position="139"/>
        <end position="165"/>
    </location>
</feature>
<evidence type="ECO:0000313" key="3">
    <source>
        <dbReference type="EMBL" id="MFC3146532.1"/>
    </source>
</evidence>
<keyword evidence="2" id="KW-0732">Signal</keyword>
<keyword evidence="4" id="KW-1185">Reference proteome</keyword>
<evidence type="ECO:0000256" key="1">
    <source>
        <dbReference type="SAM" id="MobiDB-lite"/>
    </source>
</evidence>
<comment type="caution">
    <text evidence="3">The sequence shown here is derived from an EMBL/GenBank/DDBJ whole genome shotgun (WGS) entry which is preliminary data.</text>
</comment>
<evidence type="ECO:0000313" key="4">
    <source>
        <dbReference type="Proteomes" id="UP001595556"/>
    </source>
</evidence>
<sequence>MNPAMVRALAWAALATTCLAATPAQAQMKAGLWETRVIKQTLNGEDLSAKMGDAQKRMQEAMARMTPEQRKQMEQMMGKQGVQLGSPGTARFCVSAAMAARQEPLPDPDNQCKNEKFVRSGNAVDFEFVCTRPDGTMRGKGRTTFSGDSSRTEMNMSGQRAGKPVNMVMESESRYLGTDCKGLKPIDETLRK</sequence>
<feature type="chain" id="PRO_5047263521" evidence="2">
    <location>
        <begin position="27"/>
        <end position="192"/>
    </location>
</feature>
<dbReference type="Proteomes" id="UP001595556">
    <property type="component" value="Unassembled WGS sequence"/>
</dbReference>
<evidence type="ECO:0000256" key="2">
    <source>
        <dbReference type="SAM" id="SignalP"/>
    </source>
</evidence>
<gene>
    <name evidence="3" type="ORF">ACFOEN_02620</name>
</gene>